<dbReference type="EMBL" id="LSBH01000009">
    <property type="protein sequence ID" value="OAQ74567.1"/>
    <property type="molecule type" value="Genomic_DNA"/>
</dbReference>
<dbReference type="InterPro" id="IPR045863">
    <property type="entry name" value="CorA_TM1_TM2"/>
</dbReference>
<comment type="caution">
    <text evidence="6">The sequence shown here is derived from an EMBL/GenBank/DDBJ whole genome shotgun (WGS) entry which is preliminary data.</text>
</comment>
<keyword evidence="3 5" id="KW-1133">Transmembrane helix</keyword>
<accession>A0A179G9S2</accession>
<feature type="transmembrane region" description="Helical" evidence="5">
    <location>
        <begin position="404"/>
        <end position="425"/>
    </location>
</feature>
<proteinExistence type="predicted"/>
<feature type="transmembrane region" description="Helical" evidence="5">
    <location>
        <begin position="364"/>
        <end position="384"/>
    </location>
</feature>
<dbReference type="GO" id="GO:0016020">
    <property type="term" value="C:membrane"/>
    <property type="evidence" value="ECO:0007669"/>
    <property type="project" value="UniProtKB-SubCell"/>
</dbReference>
<dbReference type="InterPro" id="IPR002523">
    <property type="entry name" value="MgTranspt_CorA/ZnTranspt_ZntB"/>
</dbReference>
<dbReference type="Gene3D" id="1.20.58.340">
    <property type="entry name" value="Magnesium transport protein CorA, transmembrane region"/>
    <property type="match status" value="1"/>
</dbReference>
<dbReference type="AlphaFoldDB" id="A0A179G9S2"/>
<gene>
    <name evidence="6" type="ORF">VFPBJ_09862</name>
</gene>
<reference evidence="6 7" key="1">
    <citation type="submission" date="2016-01" db="EMBL/GenBank/DDBJ databases">
        <title>Biosynthesis of antibiotic leucinostatins and their inhibition on Phytophthora in bio-control Purpureocillium lilacinum.</title>
        <authorList>
            <person name="Wang G."/>
            <person name="Liu Z."/>
            <person name="Lin R."/>
            <person name="Li E."/>
            <person name="Mao Z."/>
            <person name="Ling J."/>
            <person name="Yin W."/>
            <person name="Xie B."/>
        </authorList>
    </citation>
    <scope>NUCLEOTIDE SEQUENCE [LARGE SCALE GENOMIC DNA]</scope>
    <source>
        <strain evidence="6">PLBJ-1</strain>
    </source>
</reference>
<evidence type="ECO:0000256" key="1">
    <source>
        <dbReference type="ARBA" id="ARBA00004141"/>
    </source>
</evidence>
<sequence length="469" mass="53508">MAEAQQVTQNVCQRYLKKDSLQTVLERLFPGQTDFRIRLREDQWCFTAPRTVTEAEIEYVVDTDESARSEPSDFWDTLGDSVCQRNSWRPLQITRAMMSAMINAHDLSPSLWNVASCFYTRNLDLEDAFCVPLTLSTTGPWIEISYTIRYPEFKEADKEWTMRQSGVCHRVNTETRQSVFILLNPKPNAKGQLLIEKHLSSRIDGRATDGLLSMHQVLLSGYLPAWRQYIASYEAQFLPMANSTFATYIDEPLRLGYDHLISMVNLENRFNKTISLLAATIGLVSDLHALLNVHATIPASSDDSHTGIVFDNHARQCAAFSRTATYLQQRVQTAAQLLANTLSFRDQVIAKEQSGNMLQLNKSAVFITTLTLIYAPASFAATFFGMNFFAMDQPNSRIICTSMIWIYLVATVVITGLTVVFYYWLIQHDGVLFWRLAPKVKVNADWRALARRLTKLDQNVELRDMYRSV</sequence>
<keyword evidence="4 5" id="KW-0472">Membrane</keyword>
<comment type="subcellular location">
    <subcellularLocation>
        <location evidence="1">Membrane</location>
        <topology evidence="1">Multi-pass membrane protein</topology>
    </subcellularLocation>
</comment>
<protein>
    <submittedName>
        <fullName evidence="6">CorA-like mg2+ transporter protein domain-containing protein</fullName>
    </submittedName>
</protein>
<dbReference type="SUPFAM" id="SSF144083">
    <property type="entry name" value="Magnesium transport protein CorA, transmembrane region"/>
    <property type="match status" value="1"/>
</dbReference>
<dbReference type="GO" id="GO:0046873">
    <property type="term" value="F:metal ion transmembrane transporter activity"/>
    <property type="evidence" value="ECO:0007669"/>
    <property type="project" value="InterPro"/>
</dbReference>
<organism evidence="6 7">
    <name type="scientific">Purpureocillium lilacinum</name>
    <name type="common">Paecilomyces lilacinus</name>
    <dbReference type="NCBI Taxonomy" id="33203"/>
    <lineage>
        <taxon>Eukaryota</taxon>
        <taxon>Fungi</taxon>
        <taxon>Dikarya</taxon>
        <taxon>Ascomycota</taxon>
        <taxon>Pezizomycotina</taxon>
        <taxon>Sordariomycetes</taxon>
        <taxon>Hypocreomycetidae</taxon>
        <taxon>Hypocreales</taxon>
        <taxon>Ophiocordycipitaceae</taxon>
        <taxon>Purpureocillium</taxon>
    </lineage>
</organism>
<evidence type="ECO:0000313" key="7">
    <source>
        <dbReference type="Proteomes" id="UP000078240"/>
    </source>
</evidence>
<evidence type="ECO:0000256" key="3">
    <source>
        <dbReference type="ARBA" id="ARBA00022989"/>
    </source>
</evidence>
<evidence type="ECO:0000256" key="2">
    <source>
        <dbReference type="ARBA" id="ARBA00022692"/>
    </source>
</evidence>
<evidence type="ECO:0000256" key="4">
    <source>
        <dbReference type="ARBA" id="ARBA00023136"/>
    </source>
</evidence>
<name>A0A179G9S2_PURLI</name>
<dbReference type="Proteomes" id="UP000078240">
    <property type="component" value="Unassembled WGS sequence"/>
</dbReference>
<evidence type="ECO:0000256" key="5">
    <source>
        <dbReference type="SAM" id="Phobius"/>
    </source>
</evidence>
<dbReference type="Pfam" id="PF01544">
    <property type="entry name" value="CorA"/>
    <property type="match status" value="1"/>
</dbReference>
<keyword evidence="2 5" id="KW-0812">Transmembrane</keyword>
<evidence type="ECO:0000313" key="6">
    <source>
        <dbReference type="EMBL" id="OAQ74567.1"/>
    </source>
</evidence>